<dbReference type="InterPro" id="IPR052020">
    <property type="entry name" value="Cyclic_di-GMP/3'3'-cGAMP_PDE"/>
</dbReference>
<keyword evidence="3" id="KW-1185">Reference proteome</keyword>
<feature type="domain" description="HD-GYP" evidence="1">
    <location>
        <begin position="1"/>
        <end position="203"/>
    </location>
</feature>
<dbReference type="PANTHER" id="PTHR45228">
    <property type="entry name" value="CYCLIC DI-GMP PHOSPHODIESTERASE TM_0186-RELATED"/>
    <property type="match status" value="1"/>
</dbReference>
<evidence type="ECO:0000313" key="2">
    <source>
        <dbReference type="EMBL" id="SDX90200.1"/>
    </source>
</evidence>
<evidence type="ECO:0000313" key="3">
    <source>
        <dbReference type="Proteomes" id="UP000199652"/>
    </source>
</evidence>
<dbReference type="Proteomes" id="UP000199652">
    <property type="component" value="Unassembled WGS sequence"/>
</dbReference>
<dbReference type="STRING" id="1528.SAMN04488579_11063"/>
<dbReference type="Gene3D" id="1.10.3210.10">
    <property type="entry name" value="Hypothetical protein af1432"/>
    <property type="match status" value="1"/>
</dbReference>
<dbReference type="EMBL" id="FNOU01000010">
    <property type="protein sequence ID" value="SDX90200.1"/>
    <property type="molecule type" value="Genomic_DNA"/>
</dbReference>
<dbReference type="PROSITE" id="PS51832">
    <property type="entry name" value="HD_GYP"/>
    <property type="match status" value="1"/>
</dbReference>
<name>A0A1H3FGZ1_EUBBA</name>
<dbReference type="AlphaFoldDB" id="A0A1H3FGZ1"/>
<dbReference type="InterPro" id="IPR003607">
    <property type="entry name" value="HD/PDEase_dom"/>
</dbReference>
<dbReference type="OrthoDB" id="9798833at2"/>
<dbReference type="CDD" id="cd00077">
    <property type="entry name" value="HDc"/>
    <property type="match status" value="1"/>
</dbReference>
<sequence>MHRGQTKMNNYFNRLPQGMQRHCQRTGQYMRMILMAMDLSAMERTLLWRGLSPFDYHDIGKILLPESLMEQAGSYTAEESLRMMAHVDYGQQIFCSIGAEFPEAADFCKAGEDIALFHHECWDGTGYPDGRSGEEIPFLARVCAIANAYTGTLEGGTQRPGHPVDIALQELLSGGGTWFDPEIVGCFVDYVIKGEAITGRTVDFEKR</sequence>
<dbReference type="Pfam" id="PF13487">
    <property type="entry name" value="HD_5"/>
    <property type="match status" value="1"/>
</dbReference>
<reference evidence="3" key="1">
    <citation type="submission" date="2016-10" db="EMBL/GenBank/DDBJ databases">
        <authorList>
            <person name="Varghese N."/>
            <person name="Submissions S."/>
        </authorList>
    </citation>
    <scope>NUCLEOTIDE SEQUENCE [LARGE SCALE GENOMIC DNA]</scope>
    <source>
        <strain evidence="3">VPI 5359</strain>
    </source>
</reference>
<organism evidence="2 3">
    <name type="scientific">Eubacterium barkeri</name>
    <name type="common">Clostridium barkeri</name>
    <dbReference type="NCBI Taxonomy" id="1528"/>
    <lineage>
        <taxon>Bacteria</taxon>
        <taxon>Bacillati</taxon>
        <taxon>Bacillota</taxon>
        <taxon>Clostridia</taxon>
        <taxon>Eubacteriales</taxon>
        <taxon>Eubacteriaceae</taxon>
        <taxon>Eubacterium</taxon>
    </lineage>
</organism>
<protein>
    <submittedName>
        <fullName evidence="2">HD domain-containing protein</fullName>
    </submittedName>
</protein>
<dbReference type="SUPFAM" id="SSF109604">
    <property type="entry name" value="HD-domain/PDEase-like"/>
    <property type="match status" value="1"/>
</dbReference>
<evidence type="ECO:0000259" key="1">
    <source>
        <dbReference type="PROSITE" id="PS51832"/>
    </source>
</evidence>
<gene>
    <name evidence="2" type="ORF">SAMN04488579_11063</name>
</gene>
<dbReference type="InterPro" id="IPR037522">
    <property type="entry name" value="HD_GYP_dom"/>
</dbReference>
<proteinExistence type="predicted"/>
<accession>A0A1H3FGZ1</accession>